<evidence type="ECO:0000313" key="3">
    <source>
        <dbReference type="EMBL" id="KAK7695414.1"/>
    </source>
</evidence>
<sequence>MGIPLNPKTCFIVPIIRVLLHMEMPHYDIRESMDLTVPIHPFANKDTPAQYLPKDCSAALLLTYTTPYPLRDEGPPSPSGSSASSSPTSSSTGNSSEQEGWDVENQSLGTERIQKQSSLVSRSGHSEIVGNDSDDDEAPVAASEESSTDYPASDASSSKKEANAALEYHLLSSPSDILRPSFGLLCLSDVDSVYMCMASALHQRRIWGIKSPIVGLAFDPMCTTVQVVFGWWEANDEEREGDIPIPRIAHTFSNDPAGEQAGVFDISDPTSAARLSTFLNRLEPEFLQTQADVDAASIRILTQVEFGMPPFWRSDGHVYECLGEVGREETAAAAMQIFIDDWRNKVTGMMDCSTKSPKESDPKLPQTGSRTPRSAKSKPPSLASISEDHKSQYEYKMQRRSASELARGSNAPEGDANEYTAMWIHDRNVLIHSLPCATNLSRIMNPGVAALYGDFMRPIASVYEKMTCLYFPKEWIQVETRPPVRKENESLLTQLVVEINARNSDTETRFQSETRVAPDWIRMILEDNLDCILDAVRNTLAHVAASKHSTVLELEWSHSWDRLCMEFCSKYNVGQAHPVVFSMERTLSLPKNEYAYDSKTNAASLRKIKTNLDKRFLRYLAILLNDRELAEEALEEAEDSYDDVAAAQYNSALAAYTTAYTVHRKWISELHLSAGQERVDRDPKTAKCDGLASLQIQGFFPDLVGKKENRFAFSHRTKKKITQPERWSKIDVAVQRTVNAKQYRDVMSGAVLSFLSSPESLPPTSESLADGLQGMNLDDDAEDYWQETGGHLDIPFLTIVNKKRNEKVEETAANQNRLYTTSMVKFLQMLGITDFPVFGVIAEGPVGVVSCAWGENIDEEVTTRLADRLLRGFDISTPLGALNYATFLLMISYEHGERLRSKFADETIQQKVRAWLANDATAANWNMEQMQAKV</sequence>
<name>A0AAW0GTW6_9APHY</name>
<gene>
    <name evidence="3" type="ORF">QCA50_000050</name>
</gene>
<dbReference type="Proteomes" id="UP001385951">
    <property type="component" value="Unassembled WGS sequence"/>
</dbReference>
<organism evidence="3 4">
    <name type="scientific">Cerrena zonata</name>
    <dbReference type="NCBI Taxonomy" id="2478898"/>
    <lineage>
        <taxon>Eukaryota</taxon>
        <taxon>Fungi</taxon>
        <taxon>Dikarya</taxon>
        <taxon>Basidiomycota</taxon>
        <taxon>Agaricomycotina</taxon>
        <taxon>Agaricomycetes</taxon>
        <taxon>Polyporales</taxon>
        <taxon>Cerrenaceae</taxon>
        <taxon>Cerrena</taxon>
    </lineage>
</organism>
<comment type="caution">
    <text evidence="3">The sequence shown here is derived from an EMBL/GenBank/DDBJ whole genome shotgun (WGS) entry which is preliminary data.</text>
</comment>
<keyword evidence="1" id="KW-0175">Coiled coil</keyword>
<keyword evidence="4" id="KW-1185">Reference proteome</keyword>
<reference evidence="3 4" key="1">
    <citation type="submission" date="2022-09" db="EMBL/GenBank/DDBJ databases">
        <authorList>
            <person name="Palmer J.M."/>
        </authorList>
    </citation>
    <scope>NUCLEOTIDE SEQUENCE [LARGE SCALE GENOMIC DNA]</scope>
    <source>
        <strain evidence="3 4">DSM 7382</strain>
    </source>
</reference>
<feature type="compositionally biased region" description="Polar residues" evidence="2">
    <location>
        <begin position="104"/>
        <end position="123"/>
    </location>
</feature>
<feature type="region of interest" description="Disordered" evidence="2">
    <location>
        <begin position="67"/>
        <end position="158"/>
    </location>
</feature>
<feature type="region of interest" description="Disordered" evidence="2">
    <location>
        <begin position="349"/>
        <end position="389"/>
    </location>
</feature>
<dbReference type="EMBL" id="JASBNA010000001">
    <property type="protein sequence ID" value="KAK7695414.1"/>
    <property type="molecule type" value="Genomic_DNA"/>
</dbReference>
<evidence type="ECO:0000313" key="4">
    <source>
        <dbReference type="Proteomes" id="UP001385951"/>
    </source>
</evidence>
<feature type="coiled-coil region" evidence="1">
    <location>
        <begin position="620"/>
        <end position="647"/>
    </location>
</feature>
<feature type="compositionally biased region" description="Polar residues" evidence="2">
    <location>
        <begin position="144"/>
        <end position="156"/>
    </location>
</feature>
<feature type="compositionally biased region" description="Low complexity" evidence="2">
    <location>
        <begin position="79"/>
        <end position="96"/>
    </location>
</feature>
<evidence type="ECO:0000256" key="2">
    <source>
        <dbReference type="SAM" id="MobiDB-lite"/>
    </source>
</evidence>
<protein>
    <submittedName>
        <fullName evidence="3">Uncharacterized protein</fullName>
    </submittedName>
</protein>
<accession>A0AAW0GTW6</accession>
<dbReference type="AlphaFoldDB" id="A0AAW0GTW6"/>
<proteinExistence type="predicted"/>
<evidence type="ECO:0000256" key="1">
    <source>
        <dbReference type="SAM" id="Coils"/>
    </source>
</evidence>